<name>A0A5B7DH04_PORTR</name>
<accession>A0A5B7DH04</accession>
<comment type="caution">
    <text evidence="1">The sequence shown here is derived from an EMBL/GenBank/DDBJ whole genome shotgun (WGS) entry which is preliminary data.</text>
</comment>
<evidence type="ECO:0000313" key="1">
    <source>
        <dbReference type="EMBL" id="MPC20443.1"/>
    </source>
</evidence>
<organism evidence="1 2">
    <name type="scientific">Portunus trituberculatus</name>
    <name type="common">Swimming crab</name>
    <name type="synonym">Neptunus trituberculatus</name>
    <dbReference type="NCBI Taxonomy" id="210409"/>
    <lineage>
        <taxon>Eukaryota</taxon>
        <taxon>Metazoa</taxon>
        <taxon>Ecdysozoa</taxon>
        <taxon>Arthropoda</taxon>
        <taxon>Crustacea</taxon>
        <taxon>Multicrustacea</taxon>
        <taxon>Malacostraca</taxon>
        <taxon>Eumalacostraca</taxon>
        <taxon>Eucarida</taxon>
        <taxon>Decapoda</taxon>
        <taxon>Pleocyemata</taxon>
        <taxon>Brachyura</taxon>
        <taxon>Eubrachyura</taxon>
        <taxon>Portunoidea</taxon>
        <taxon>Portunidae</taxon>
        <taxon>Portuninae</taxon>
        <taxon>Portunus</taxon>
    </lineage>
</organism>
<reference evidence="1 2" key="1">
    <citation type="submission" date="2019-05" db="EMBL/GenBank/DDBJ databases">
        <title>Another draft genome of Portunus trituberculatus and its Hox gene families provides insights of decapod evolution.</title>
        <authorList>
            <person name="Jeong J.-H."/>
            <person name="Song I."/>
            <person name="Kim S."/>
            <person name="Choi T."/>
            <person name="Kim D."/>
            <person name="Ryu S."/>
            <person name="Kim W."/>
        </authorList>
    </citation>
    <scope>NUCLEOTIDE SEQUENCE [LARGE SCALE GENOMIC DNA]</scope>
    <source>
        <tissue evidence="1">Muscle</tissue>
    </source>
</reference>
<keyword evidence="2" id="KW-1185">Reference proteome</keyword>
<proteinExistence type="predicted"/>
<protein>
    <submittedName>
        <fullName evidence="1">Uncharacterized protein</fullName>
    </submittedName>
</protein>
<evidence type="ECO:0000313" key="2">
    <source>
        <dbReference type="Proteomes" id="UP000324222"/>
    </source>
</evidence>
<dbReference type="AlphaFoldDB" id="A0A5B7DH04"/>
<dbReference type="Proteomes" id="UP000324222">
    <property type="component" value="Unassembled WGS sequence"/>
</dbReference>
<gene>
    <name evidence="1" type="ORF">E2C01_013386</name>
</gene>
<dbReference type="EMBL" id="VSRR010000872">
    <property type="protein sequence ID" value="MPC20443.1"/>
    <property type="molecule type" value="Genomic_DNA"/>
</dbReference>
<sequence>MIARRWKIEGRKKSQVFRDTRKVLLEASGLGEVRPPERRLGSWDDGGRAAGRSYAHHVLPDLALTSPSPCRSPFLSPSFHPPCHSVSPPFLLSFPPIFLLSQERVGPRGLIVASSASFSARPHSSSCPVRDTTDPQLPLLLQPRERPVYMAEHSWGIGDARRFLQLPGDPV</sequence>